<sequence>MSTIKAVTHELHKAFELFNNRFFENKLPTPAITIQTSRHNRLSMGWCSVRPIWSDKKGEIKLYEINISAEYVNYDFFETMDTLMHEMVHLYNNVHDIQDCSRNETYHNKHFKERAIKSGFEYESDKPDPKYGWSFAKLSQETKDIISKMDIDQSVFTISRRMPRYLQPTEPNLSDSEMNIEPELEEFQTAAKKTTWKWTCSKCNLIVRSTKPHVNIKCGDCELTLLGEDD</sequence>
<dbReference type="Pfam" id="PF10263">
    <property type="entry name" value="SprT-like"/>
    <property type="match status" value="1"/>
</dbReference>
<feature type="domain" description="SprT-like" evidence="1">
    <location>
        <begin position="12"/>
        <end position="115"/>
    </location>
</feature>
<dbReference type="EMBL" id="AHFK01000116">
    <property type="protein sequence ID" value="EOQ00425.1"/>
    <property type="molecule type" value="Genomic_DNA"/>
</dbReference>
<evidence type="ECO:0000259" key="1">
    <source>
        <dbReference type="Pfam" id="PF10263"/>
    </source>
</evidence>
<name>A0A9W5R0A5_BACCE</name>
<reference evidence="2 3" key="1">
    <citation type="submission" date="2012-12" db="EMBL/GenBank/DDBJ databases">
        <title>The Genome Sequence of Bacillus cereus VD184.</title>
        <authorList>
            <consortium name="The Broad Institute Genome Sequencing Platform"/>
            <consortium name="The Broad Institute Genome Sequencing Center for Infectious Disease"/>
            <person name="Feldgarden M."/>
            <person name="Van der Auwera G.A."/>
            <person name="Mahillon J."/>
            <person name="Duprez V."/>
            <person name="Timmery S."/>
            <person name="Mattelet C."/>
            <person name="Dierick K."/>
            <person name="Sun M."/>
            <person name="Yu Z."/>
            <person name="Zhu L."/>
            <person name="Hu X."/>
            <person name="Shank E.B."/>
            <person name="Swiecicka I."/>
            <person name="Hansen B.M."/>
            <person name="Andrup L."/>
            <person name="Walker B."/>
            <person name="Young S.K."/>
            <person name="Zeng Q."/>
            <person name="Gargeya S."/>
            <person name="Fitzgerald M."/>
            <person name="Haas B."/>
            <person name="Abouelleil A."/>
            <person name="Alvarado L."/>
            <person name="Arachchi H.M."/>
            <person name="Berlin A.M."/>
            <person name="Chapman S.B."/>
            <person name="Dewar J."/>
            <person name="Goldberg J."/>
            <person name="Griggs A."/>
            <person name="Gujja S."/>
            <person name="Hansen M."/>
            <person name="Howarth C."/>
            <person name="Imamovic A."/>
            <person name="Larimer J."/>
            <person name="McCowan C."/>
            <person name="Murphy C."/>
            <person name="Neiman D."/>
            <person name="Pearson M."/>
            <person name="Priest M."/>
            <person name="Roberts A."/>
            <person name="Saif S."/>
            <person name="Shea T."/>
            <person name="Sisk P."/>
            <person name="Sykes S."/>
            <person name="Wortman J."/>
            <person name="Nusbaum C."/>
            <person name="Birren B."/>
        </authorList>
    </citation>
    <scope>NUCLEOTIDE SEQUENCE [LARGE SCALE GENOMIC DNA]</scope>
    <source>
        <strain evidence="2 3">VD184</strain>
    </source>
</reference>
<comment type="caution">
    <text evidence="2">The sequence shown here is derived from an EMBL/GenBank/DDBJ whole genome shotgun (WGS) entry which is preliminary data.</text>
</comment>
<dbReference type="GO" id="GO:0006950">
    <property type="term" value="P:response to stress"/>
    <property type="evidence" value="ECO:0007669"/>
    <property type="project" value="UniProtKB-ARBA"/>
</dbReference>
<gene>
    <name evidence="2" type="ORF">IKC_06470</name>
</gene>
<accession>A0A9W5R0A5</accession>
<proteinExistence type="predicted"/>
<dbReference type="RefSeq" id="WP_016124167.1">
    <property type="nucleotide sequence ID" value="NZ_KB976855.1"/>
</dbReference>
<protein>
    <recommendedName>
        <fullName evidence="1">SprT-like domain-containing protein</fullName>
    </recommendedName>
</protein>
<dbReference type="InterPro" id="IPR006640">
    <property type="entry name" value="SprT-like_domain"/>
</dbReference>
<dbReference type="Proteomes" id="UP000014028">
    <property type="component" value="Unassembled WGS sequence"/>
</dbReference>
<organism evidence="2 3">
    <name type="scientific">Bacillus cereus VD184</name>
    <dbReference type="NCBI Taxonomy" id="1053242"/>
    <lineage>
        <taxon>Bacteria</taxon>
        <taxon>Bacillati</taxon>
        <taxon>Bacillota</taxon>
        <taxon>Bacilli</taxon>
        <taxon>Bacillales</taxon>
        <taxon>Bacillaceae</taxon>
        <taxon>Bacillus</taxon>
        <taxon>Bacillus cereus group</taxon>
    </lineage>
</organism>
<dbReference type="AlphaFoldDB" id="A0A9W5R0A5"/>
<evidence type="ECO:0000313" key="3">
    <source>
        <dbReference type="Proteomes" id="UP000014028"/>
    </source>
</evidence>
<evidence type="ECO:0000313" key="2">
    <source>
        <dbReference type="EMBL" id="EOQ00425.1"/>
    </source>
</evidence>